<dbReference type="Pfam" id="PF09086">
    <property type="entry name" value="DUF1924"/>
    <property type="match status" value="1"/>
</dbReference>
<evidence type="ECO:0000256" key="5">
    <source>
        <dbReference type="SAM" id="SignalP"/>
    </source>
</evidence>
<evidence type="ECO:0000256" key="4">
    <source>
        <dbReference type="PROSITE-ProRule" id="PRU00433"/>
    </source>
</evidence>
<dbReference type="Gene3D" id="1.10.760.10">
    <property type="entry name" value="Cytochrome c-like domain"/>
    <property type="match status" value="1"/>
</dbReference>
<dbReference type="InterPro" id="IPR036909">
    <property type="entry name" value="Cyt_c-like_dom_sf"/>
</dbReference>
<dbReference type="GO" id="GO:0046872">
    <property type="term" value="F:metal ion binding"/>
    <property type="evidence" value="ECO:0007669"/>
    <property type="project" value="UniProtKB-KW"/>
</dbReference>
<sequence length="139" mass="15085">MSSRSLLAIALAISAILAFAADPRRDAMLSEYAVEARRLDAGFTSFSAQRGETLFRASWNGGDARTASCTACHTADPRQAGRNAKTGRPIEPVAVSVSPRRFTDKAEVEKHFLRDCKSVLGRECNALEKGDYITFMAGQ</sequence>
<protein>
    <recommendedName>
        <fullName evidence="6">Cytochrome c domain-containing protein</fullName>
    </recommendedName>
</protein>
<evidence type="ECO:0000313" key="7">
    <source>
        <dbReference type="EMBL" id="GEP56782.1"/>
    </source>
</evidence>
<organism evidence="7 8">
    <name type="scientific">Reyranella soli</name>
    <dbReference type="NCBI Taxonomy" id="1230389"/>
    <lineage>
        <taxon>Bacteria</taxon>
        <taxon>Pseudomonadati</taxon>
        <taxon>Pseudomonadota</taxon>
        <taxon>Alphaproteobacteria</taxon>
        <taxon>Hyphomicrobiales</taxon>
        <taxon>Reyranellaceae</taxon>
        <taxon>Reyranella</taxon>
    </lineage>
</organism>
<keyword evidence="5" id="KW-0732">Signal</keyword>
<feature type="domain" description="Cytochrome c" evidence="6">
    <location>
        <begin position="46"/>
        <end position="139"/>
    </location>
</feature>
<comment type="caution">
    <text evidence="7">The sequence shown here is derived from an EMBL/GenBank/DDBJ whole genome shotgun (WGS) entry which is preliminary data.</text>
</comment>
<dbReference type="EMBL" id="BKAJ01000070">
    <property type="protein sequence ID" value="GEP56782.1"/>
    <property type="molecule type" value="Genomic_DNA"/>
</dbReference>
<evidence type="ECO:0000256" key="2">
    <source>
        <dbReference type="ARBA" id="ARBA00022723"/>
    </source>
</evidence>
<feature type="chain" id="PRO_5022196810" description="Cytochrome c domain-containing protein" evidence="5">
    <location>
        <begin position="21"/>
        <end position="139"/>
    </location>
</feature>
<feature type="signal peptide" evidence="5">
    <location>
        <begin position="1"/>
        <end position="20"/>
    </location>
</feature>
<dbReference type="InterPro" id="IPR015170">
    <property type="entry name" value="DUF1924_SHP"/>
</dbReference>
<evidence type="ECO:0000256" key="1">
    <source>
        <dbReference type="ARBA" id="ARBA00022617"/>
    </source>
</evidence>
<dbReference type="InterPro" id="IPR009056">
    <property type="entry name" value="Cyt_c-like_dom"/>
</dbReference>
<dbReference type="AlphaFoldDB" id="A0A512NCW4"/>
<proteinExistence type="predicted"/>
<dbReference type="Proteomes" id="UP000321058">
    <property type="component" value="Unassembled WGS sequence"/>
</dbReference>
<evidence type="ECO:0000256" key="3">
    <source>
        <dbReference type="ARBA" id="ARBA00023004"/>
    </source>
</evidence>
<keyword evidence="3 4" id="KW-0408">Iron</keyword>
<name>A0A512NCW4_9HYPH</name>
<keyword evidence="2 4" id="KW-0479">Metal-binding</keyword>
<accession>A0A512NCW4</accession>
<dbReference type="PROSITE" id="PS51007">
    <property type="entry name" value="CYTC"/>
    <property type="match status" value="1"/>
</dbReference>
<evidence type="ECO:0000313" key="8">
    <source>
        <dbReference type="Proteomes" id="UP000321058"/>
    </source>
</evidence>
<dbReference type="SUPFAM" id="SSF46626">
    <property type="entry name" value="Cytochrome c"/>
    <property type="match status" value="1"/>
</dbReference>
<reference evidence="7 8" key="1">
    <citation type="submission" date="2019-07" db="EMBL/GenBank/DDBJ databases">
        <title>Whole genome shotgun sequence of Reyranella soli NBRC 108950.</title>
        <authorList>
            <person name="Hosoyama A."/>
            <person name="Uohara A."/>
            <person name="Ohji S."/>
            <person name="Ichikawa N."/>
        </authorList>
    </citation>
    <scope>NUCLEOTIDE SEQUENCE [LARGE SCALE GENOMIC DNA]</scope>
    <source>
        <strain evidence="7 8">NBRC 108950</strain>
    </source>
</reference>
<keyword evidence="1 4" id="KW-0349">Heme</keyword>
<keyword evidence="8" id="KW-1185">Reference proteome</keyword>
<gene>
    <name evidence="7" type="ORF">RSO01_39480</name>
</gene>
<dbReference type="GO" id="GO:0009055">
    <property type="term" value="F:electron transfer activity"/>
    <property type="evidence" value="ECO:0007669"/>
    <property type="project" value="InterPro"/>
</dbReference>
<evidence type="ECO:0000259" key="6">
    <source>
        <dbReference type="PROSITE" id="PS51007"/>
    </source>
</evidence>
<dbReference type="GO" id="GO:0020037">
    <property type="term" value="F:heme binding"/>
    <property type="evidence" value="ECO:0007669"/>
    <property type="project" value="InterPro"/>
</dbReference>